<evidence type="ECO:0000256" key="1">
    <source>
        <dbReference type="SAM" id="MobiDB-lite"/>
    </source>
</evidence>
<evidence type="ECO:0000313" key="3">
    <source>
        <dbReference type="Proteomes" id="UP000182227"/>
    </source>
</evidence>
<dbReference type="EMBL" id="CTEF01000001">
    <property type="protein sequence ID" value="CQD03573.1"/>
    <property type="molecule type" value="Genomic_DNA"/>
</dbReference>
<dbReference type="Proteomes" id="UP000182227">
    <property type="component" value="Unassembled WGS sequence"/>
</dbReference>
<feature type="region of interest" description="Disordered" evidence="1">
    <location>
        <begin position="152"/>
        <end position="190"/>
    </location>
</feature>
<feature type="compositionally biased region" description="Low complexity" evidence="1">
    <location>
        <begin position="167"/>
        <end position="177"/>
    </location>
</feature>
<protein>
    <submittedName>
        <fullName evidence="2">Uncharacterized protein</fullName>
    </submittedName>
</protein>
<proteinExistence type="predicted"/>
<feature type="region of interest" description="Disordered" evidence="1">
    <location>
        <begin position="60"/>
        <end position="110"/>
    </location>
</feature>
<evidence type="ECO:0000313" key="2">
    <source>
        <dbReference type="EMBL" id="CQD03573.1"/>
    </source>
</evidence>
<name>A0A0U1CWW4_9MYCO</name>
<accession>A0A0U1CWW4</accession>
<dbReference type="AlphaFoldDB" id="A0A0U1CWW4"/>
<sequence length="190" mass="20250">MTVCRGTRAGPLPNRERVTLRGGDGFRGDRRVRVGGHGARGAVEQDHCPGGNGVEPVDRHHARNPELAGDDRGVAGRAAQRSGQPDHQLRIQPRGISGRQILGAQDRGDIRQRHTGFRQTRQLGDDAVTDIPQIGDAFGHQPAELREQLDELVDSLGHGADRGRPGGDPLLGGTDPGAVLGQRRGGGQDF</sequence>
<gene>
    <name evidence="2" type="ORF">BN970_00502</name>
</gene>
<reference evidence="2 3" key="1">
    <citation type="submission" date="2015-03" db="EMBL/GenBank/DDBJ databases">
        <authorList>
            <person name="Murphy D."/>
        </authorList>
    </citation>
    <scope>NUCLEOTIDE SEQUENCE [LARGE SCALE GENOMIC DNA]</scope>
    <source>
        <strain evidence="2 3">D16</strain>
    </source>
</reference>
<organism evidence="2 3">
    <name type="scientific">Mycolicibacterium conceptionense</name>
    <dbReference type="NCBI Taxonomy" id="451644"/>
    <lineage>
        <taxon>Bacteria</taxon>
        <taxon>Bacillati</taxon>
        <taxon>Actinomycetota</taxon>
        <taxon>Actinomycetes</taxon>
        <taxon>Mycobacteriales</taxon>
        <taxon>Mycobacteriaceae</taxon>
        <taxon>Mycolicibacterium</taxon>
    </lineage>
</organism>